<proteinExistence type="predicted"/>
<reference evidence="1 2" key="1">
    <citation type="submission" date="2016-06" db="EMBL/GenBank/DDBJ databases">
        <title>Comparative genomics of the ectomycorrhizal sister species Rhizopogon vinicolor and Rhizopogon vesiculosus (Basidiomycota: Boletales) reveals a divergence of the mating type B locus.</title>
        <authorList>
            <consortium name="DOE Joint Genome Institute"/>
            <person name="Mujic A.B."/>
            <person name="Kuo A."/>
            <person name="Tritt A."/>
            <person name="Lipzen A."/>
            <person name="Chen C."/>
            <person name="Johnson J."/>
            <person name="Sharma A."/>
            <person name="Barry K."/>
            <person name="Grigoriev I.V."/>
            <person name="Spatafora J.W."/>
        </authorList>
    </citation>
    <scope>NUCLEOTIDE SEQUENCE [LARGE SCALE GENOMIC DNA]</scope>
    <source>
        <strain evidence="1 2">AM-OR11-026</strain>
    </source>
</reference>
<dbReference type="PANTHER" id="PTHR38846:SF1">
    <property type="entry name" value="C3H1-TYPE DOMAIN-CONTAINING PROTEIN"/>
    <property type="match status" value="1"/>
</dbReference>
<evidence type="ECO:0000313" key="1">
    <source>
        <dbReference type="EMBL" id="OAX40311.1"/>
    </source>
</evidence>
<evidence type="ECO:0008006" key="3">
    <source>
        <dbReference type="Google" id="ProtNLM"/>
    </source>
</evidence>
<sequence>MHLRRLRTVYARLRPICVRYRYLLKGPSVGVLDERLFSTCYYGTSSSGVCYAYAQTGNRRYGPRCKHTHVEGVDLRDSNNDTERSQTSAQTPLDKFFGMYPKFDYDSSASASMEFYRMCNKLGWGRKDDERKCAHGNFKDALVQQFNRIYGTDVDDLASWRTLCQIVNVSPTPGTLKSCRKAVKKTHVNIVDLIDTKTTGELVTVFVSELKLSEYTKQTGKFFPRDNVYAGSLLRYLLRRIMKPRPEVAFGKKTQSRRTGRH</sequence>
<dbReference type="InParanoid" id="A0A1B7N675"/>
<gene>
    <name evidence="1" type="ORF">K503DRAFT_781515</name>
</gene>
<organism evidence="1 2">
    <name type="scientific">Rhizopogon vinicolor AM-OR11-026</name>
    <dbReference type="NCBI Taxonomy" id="1314800"/>
    <lineage>
        <taxon>Eukaryota</taxon>
        <taxon>Fungi</taxon>
        <taxon>Dikarya</taxon>
        <taxon>Basidiomycota</taxon>
        <taxon>Agaricomycotina</taxon>
        <taxon>Agaricomycetes</taxon>
        <taxon>Agaricomycetidae</taxon>
        <taxon>Boletales</taxon>
        <taxon>Suillineae</taxon>
        <taxon>Rhizopogonaceae</taxon>
        <taxon>Rhizopogon</taxon>
    </lineage>
</organism>
<dbReference type="STRING" id="1314800.A0A1B7N675"/>
<keyword evidence="2" id="KW-1185">Reference proteome</keyword>
<dbReference type="PANTHER" id="PTHR38846">
    <property type="entry name" value="C3H1-TYPE DOMAIN-CONTAINING PROTEIN"/>
    <property type="match status" value="1"/>
</dbReference>
<protein>
    <recommendedName>
        <fullName evidence="3">C3H1-type domain-containing protein</fullName>
    </recommendedName>
</protein>
<name>A0A1B7N675_9AGAM</name>
<dbReference type="AlphaFoldDB" id="A0A1B7N675"/>
<dbReference type="EMBL" id="KV448217">
    <property type="protein sequence ID" value="OAX40311.1"/>
    <property type="molecule type" value="Genomic_DNA"/>
</dbReference>
<evidence type="ECO:0000313" key="2">
    <source>
        <dbReference type="Proteomes" id="UP000092154"/>
    </source>
</evidence>
<dbReference type="OrthoDB" id="6105938at2759"/>
<dbReference type="Proteomes" id="UP000092154">
    <property type="component" value="Unassembled WGS sequence"/>
</dbReference>
<accession>A0A1B7N675</accession>